<sequence>MTDHQEAAERVAGIVVDSYENDFRRAVRAGAAWPDPRSLVAALSEHLEPAYAPEQRRERIACLTASVAYELAVENVVTPPAVASIRRRFDRAIAEQFESEYPTKPLTAAMH</sequence>
<dbReference type="RefSeq" id="WP_207883165.1">
    <property type="nucleotide sequence ID" value="NZ_JAFVMF010000022.1"/>
</dbReference>
<dbReference type="EMBL" id="JAFVMF010000022">
    <property type="protein sequence ID" value="MBO1361431.1"/>
    <property type="molecule type" value="Genomic_DNA"/>
</dbReference>
<proteinExistence type="predicted"/>
<accession>A0ABS3LZU4</accession>
<protein>
    <submittedName>
        <fullName evidence="1">Uncharacterized protein</fullName>
    </submittedName>
</protein>
<reference evidence="1 2" key="1">
    <citation type="submission" date="2021-03" db="EMBL/GenBank/DDBJ databases">
        <title>The complete genome sequence of Acetobacter sacchari TBRC 11175.</title>
        <authorList>
            <person name="Charoenyingcharoen P."/>
            <person name="Yukphan P."/>
        </authorList>
    </citation>
    <scope>NUCLEOTIDE SEQUENCE [LARGE SCALE GENOMIC DNA]</scope>
    <source>
        <strain evidence="1 2">TBRC 11175</strain>
    </source>
</reference>
<gene>
    <name evidence="1" type="ORF">J2D73_16725</name>
</gene>
<evidence type="ECO:0000313" key="1">
    <source>
        <dbReference type="EMBL" id="MBO1361431.1"/>
    </source>
</evidence>
<organism evidence="1 2">
    <name type="scientific">Acetobacter sacchari</name>
    <dbReference type="NCBI Taxonomy" id="2661687"/>
    <lineage>
        <taxon>Bacteria</taxon>
        <taxon>Pseudomonadati</taxon>
        <taxon>Pseudomonadota</taxon>
        <taxon>Alphaproteobacteria</taxon>
        <taxon>Acetobacterales</taxon>
        <taxon>Acetobacteraceae</taxon>
        <taxon>Acetobacter</taxon>
    </lineage>
</organism>
<name>A0ABS3LZU4_9PROT</name>
<keyword evidence="2" id="KW-1185">Reference proteome</keyword>
<comment type="caution">
    <text evidence="1">The sequence shown here is derived from an EMBL/GenBank/DDBJ whole genome shotgun (WGS) entry which is preliminary data.</text>
</comment>
<evidence type="ECO:0000313" key="2">
    <source>
        <dbReference type="Proteomes" id="UP000664771"/>
    </source>
</evidence>
<dbReference type="Proteomes" id="UP000664771">
    <property type="component" value="Unassembled WGS sequence"/>
</dbReference>